<dbReference type="GO" id="GO:0006309">
    <property type="term" value="P:apoptotic DNA fragmentation"/>
    <property type="evidence" value="ECO:0007669"/>
    <property type="project" value="TreeGrafter"/>
</dbReference>
<keyword evidence="8" id="KW-0460">Magnesium</keyword>
<evidence type="ECO:0000313" key="19">
    <source>
        <dbReference type="RefSeq" id="XP_030763010.1"/>
    </source>
</evidence>
<dbReference type="Gene3D" id="3.40.570.10">
    <property type="entry name" value="Extracellular Endonuclease, subunit A"/>
    <property type="match status" value="1"/>
</dbReference>
<evidence type="ECO:0000256" key="2">
    <source>
        <dbReference type="ARBA" id="ARBA00004173"/>
    </source>
</evidence>
<dbReference type="FunCoup" id="A0A6J2YJG2">
    <property type="interactions" value="351"/>
</dbReference>
<comment type="similarity">
    <text evidence="3 14">Belongs to the DNA/RNA non-specific endonuclease family.</text>
</comment>
<keyword evidence="15" id="KW-0812">Transmembrane</keyword>
<dbReference type="GO" id="GO:0046872">
    <property type="term" value="F:metal ion binding"/>
    <property type="evidence" value="ECO:0007669"/>
    <property type="project" value="UniProtKB-KW"/>
</dbReference>
<keyword evidence="7 14" id="KW-0378">Hydrolase</keyword>
<keyword evidence="11" id="KW-1015">Disulfide bond</keyword>
<evidence type="ECO:0000256" key="8">
    <source>
        <dbReference type="ARBA" id="ARBA00022842"/>
    </source>
</evidence>
<dbReference type="GeneID" id="115887688"/>
<feature type="domain" description="ENPP1-3/EXOG-like endonuclease/phosphodiesterase" evidence="16">
    <location>
        <begin position="145"/>
        <end position="355"/>
    </location>
</feature>
<dbReference type="InterPro" id="IPR020821">
    <property type="entry name" value="ENPP1-3/EXOG-like_nuc-like"/>
</dbReference>
<dbReference type="CDD" id="cd00091">
    <property type="entry name" value="NUC"/>
    <property type="match status" value="1"/>
</dbReference>
<dbReference type="FunFam" id="3.40.570.10:FF:000002">
    <property type="entry name" value="Endonuclease G, mitochondrial"/>
    <property type="match status" value="1"/>
</dbReference>
<keyword evidence="10" id="KW-0496">Mitochondrion</keyword>
<dbReference type="GO" id="GO:0004521">
    <property type="term" value="F:RNA endonuclease activity"/>
    <property type="evidence" value="ECO:0007669"/>
    <property type="project" value="TreeGrafter"/>
</dbReference>
<keyword evidence="6 14" id="KW-0255">Endonuclease</keyword>
<dbReference type="KEGG" id="soy:115887688"/>
<evidence type="ECO:0000256" key="11">
    <source>
        <dbReference type="ARBA" id="ARBA00023157"/>
    </source>
</evidence>
<keyword evidence="5 13" id="KW-0479">Metal-binding</keyword>
<evidence type="ECO:0000256" key="9">
    <source>
        <dbReference type="ARBA" id="ARBA00022946"/>
    </source>
</evidence>
<dbReference type="GO" id="GO:0005634">
    <property type="term" value="C:nucleus"/>
    <property type="evidence" value="ECO:0007669"/>
    <property type="project" value="TreeGrafter"/>
</dbReference>
<keyword evidence="4 14" id="KW-0540">Nuclease</keyword>
<sequence length="367" mass="41780">MANKKLKNIIIIGTVATTAFVAGSYYNKFSNLPTFKLANKPGLPIFGTVAVANSDNYYQIYESGNFPEMLKESAGYSQCHENISSQGKTQPWFSLFQTVNAAYPVPSDEKELAYTPNVPSESEKEGRIAEIMKYGFPGMDNIRPFKNFIVSYDRRNRVAHWVFEHLTADSIKEKDGVDRSKCVFKPDEAIHPLFRADNTDYRKSGYDRGHLAAAGNHKSEQEHITETFYLSNIAPQVGKGFNRDSWNRLEKYVRKLTKFYTNVYCCTGPIYLPRREADGKLYVKYEVIGKNHVAVPTHFFKVIVGETKDGRFEMESYVMGNEPINNEIPLEHFQVPPNTIEKAAGLLFFDNISRNKLSKINGRLSED</sequence>
<dbReference type="InterPro" id="IPR044925">
    <property type="entry name" value="His-Me_finger_sf"/>
</dbReference>
<protein>
    <recommendedName>
        <fullName evidence="14">Endonuclease</fullName>
        <ecNumber evidence="14">3.1.30.-</ecNumber>
    </recommendedName>
</protein>
<dbReference type="InterPro" id="IPR044929">
    <property type="entry name" value="DNA/RNA_non-sp_Endonuclease_sf"/>
</dbReference>
<evidence type="ECO:0000259" key="16">
    <source>
        <dbReference type="SMART" id="SM00477"/>
    </source>
</evidence>
<dbReference type="OrthoDB" id="5418055at2759"/>
<evidence type="ECO:0000259" key="17">
    <source>
        <dbReference type="SMART" id="SM00892"/>
    </source>
</evidence>
<dbReference type="InterPro" id="IPR040255">
    <property type="entry name" value="Non-specific_endonuclease"/>
</dbReference>
<dbReference type="InterPro" id="IPR018524">
    <property type="entry name" value="DNA/RNA_endonuclease_AS"/>
</dbReference>
<dbReference type="Proteomes" id="UP000504635">
    <property type="component" value="Unplaced"/>
</dbReference>
<evidence type="ECO:0000256" key="10">
    <source>
        <dbReference type="ARBA" id="ARBA00023128"/>
    </source>
</evidence>
<dbReference type="EC" id="3.1.30.-" evidence="14"/>
<comment type="subcellular location">
    <subcellularLocation>
        <location evidence="2">Mitochondrion</location>
    </subcellularLocation>
</comment>
<evidence type="ECO:0000256" key="6">
    <source>
        <dbReference type="ARBA" id="ARBA00022759"/>
    </source>
</evidence>
<dbReference type="GO" id="GO:0005743">
    <property type="term" value="C:mitochondrial inner membrane"/>
    <property type="evidence" value="ECO:0007669"/>
    <property type="project" value="TreeGrafter"/>
</dbReference>
<evidence type="ECO:0000256" key="1">
    <source>
        <dbReference type="ARBA" id="ARBA00001946"/>
    </source>
</evidence>
<keyword evidence="9" id="KW-0809">Transit peptide</keyword>
<dbReference type="SMART" id="SM00477">
    <property type="entry name" value="NUC"/>
    <property type="match status" value="1"/>
</dbReference>
<feature type="domain" description="DNA/RNA non-specific endonuclease/pyrophosphatase/phosphodiesterase" evidence="17">
    <location>
        <begin position="144"/>
        <end position="355"/>
    </location>
</feature>
<evidence type="ECO:0000256" key="12">
    <source>
        <dbReference type="PIRSR" id="PIRSR640255-1"/>
    </source>
</evidence>
<dbReference type="Pfam" id="PF01223">
    <property type="entry name" value="Endonuclease_NS"/>
    <property type="match status" value="1"/>
</dbReference>
<organism evidence="18 19">
    <name type="scientific">Sitophilus oryzae</name>
    <name type="common">Rice weevil</name>
    <name type="synonym">Curculio oryzae</name>
    <dbReference type="NCBI Taxonomy" id="7048"/>
    <lineage>
        <taxon>Eukaryota</taxon>
        <taxon>Metazoa</taxon>
        <taxon>Ecdysozoa</taxon>
        <taxon>Arthropoda</taxon>
        <taxon>Hexapoda</taxon>
        <taxon>Insecta</taxon>
        <taxon>Pterygota</taxon>
        <taxon>Neoptera</taxon>
        <taxon>Endopterygota</taxon>
        <taxon>Coleoptera</taxon>
        <taxon>Polyphaga</taxon>
        <taxon>Cucujiformia</taxon>
        <taxon>Curculionidae</taxon>
        <taxon>Dryophthorinae</taxon>
        <taxon>Sitophilus</taxon>
    </lineage>
</organism>
<evidence type="ECO:0000256" key="7">
    <source>
        <dbReference type="ARBA" id="ARBA00022801"/>
    </source>
</evidence>
<evidence type="ECO:0000313" key="18">
    <source>
        <dbReference type="Proteomes" id="UP000504635"/>
    </source>
</evidence>
<evidence type="ECO:0000256" key="4">
    <source>
        <dbReference type="ARBA" id="ARBA00022722"/>
    </source>
</evidence>
<dbReference type="AlphaFoldDB" id="A0A6J2YJG2"/>
<dbReference type="RefSeq" id="XP_030763010.1">
    <property type="nucleotide sequence ID" value="XM_030907150.1"/>
</dbReference>
<feature type="transmembrane region" description="Helical" evidence="15">
    <location>
        <begin position="9"/>
        <end position="26"/>
    </location>
</feature>
<evidence type="ECO:0000256" key="5">
    <source>
        <dbReference type="ARBA" id="ARBA00022723"/>
    </source>
</evidence>
<dbReference type="GO" id="GO:0003676">
    <property type="term" value="F:nucleic acid binding"/>
    <property type="evidence" value="ECO:0007669"/>
    <property type="project" value="InterPro"/>
</dbReference>
<keyword evidence="15" id="KW-1133">Transmembrane helix</keyword>
<dbReference type="InParanoid" id="A0A6J2YJG2"/>
<feature type="active site" description="Proton acceptor" evidence="12">
    <location>
        <position position="210"/>
    </location>
</feature>
<dbReference type="GO" id="GO:0000014">
    <property type="term" value="F:single-stranded DNA endodeoxyribonuclease activity"/>
    <property type="evidence" value="ECO:0007669"/>
    <property type="project" value="TreeGrafter"/>
</dbReference>
<accession>A0A6J2YJG2</accession>
<keyword evidence="15" id="KW-0472">Membrane</keyword>
<reference evidence="19" key="1">
    <citation type="submission" date="2025-08" db="UniProtKB">
        <authorList>
            <consortium name="RefSeq"/>
        </authorList>
    </citation>
    <scope>IDENTIFICATION</scope>
    <source>
        <tissue evidence="19">Gonads</tissue>
    </source>
</reference>
<dbReference type="PROSITE" id="PS01070">
    <property type="entry name" value="NUCLEASE_NON_SPEC"/>
    <property type="match status" value="1"/>
</dbReference>
<proteinExistence type="inferred from homology"/>
<name>A0A6J2YJG2_SITOR</name>
<evidence type="ECO:0000256" key="13">
    <source>
        <dbReference type="PIRSR" id="PIRSR640255-2"/>
    </source>
</evidence>
<comment type="cofactor">
    <cofactor evidence="1 14">
        <name>Mg(2+)</name>
        <dbReference type="ChEBI" id="CHEBI:18420"/>
    </cofactor>
</comment>
<evidence type="ECO:0000256" key="3">
    <source>
        <dbReference type="ARBA" id="ARBA00010052"/>
    </source>
</evidence>
<evidence type="ECO:0000256" key="15">
    <source>
        <dbReference type="SAM" id="Phobius"/>
    </source>
</evidence>
<dbReference type="SUPFAM" id="SSF54060">
    <property type="entry name" value="His-Me finger endonucleases"/>
    <property type="match status" value="1"/>
</dbReference>
<dbReference type="SMART" id="SM00892">
    <property type="entry name" value="Endonuclease_NS"/>
    <property type="match status" value="1"/>
</dbReference>
<keyword evidence="18" id="KW-1185">Reference proteome</keyword>
<dbReference type="PANTHER" id="PTHR13966:SF5">
    <property type="entry name" value="ENDONUCLEASE G, MITOCHONDRIAL"/>
    <property type="match status" value="1"/>
</dbReference>
<gene>
    <name evidence="19" type="primary">LOC115887688</name>
</gene>
<evidence type="ECO:0000256" key="14">
    <source>
        <dbReference type="RuleBase" id="RU366055"/>
    </source>
</evidence>
<dbReference type="PANTHER" id="PTHR13966">
    <property type="entry name" value="ENDONUCLEASE RELATED"/>
    <property type="match status" value="1"/>
</dbReference>
<dbReference type="InterPro" id="IPR001604">
    <property type="entry name" value="Endo_G_ENPP1-like_dom"/>
</dbReference>
<feature type="binding site" evidence="13">
    <location>
        <position position="242"/>
    </location>
    <ligand>
        <name>Mg(2+)</name>
        <dbReference type="ChEBI" id="CHEBI:18420"/>
        <note>catalytic</note>
    </ligand>
</feature>